<protein>
    <submittedName>
        <fullName evidence="1">11266_t:CDS:1</fullName>
    </submittedName>
</protein>
<evidence type="ECO:0000313" key="1">
    <source>
        <dbReference type="EMBL" id="CAG8824874.1"/>
    </source>
</evidence>
<feature type="non-terminal residue" evidence="1">
    <location>
        <position position="1"/>
    </location>
</feature>
<dbReference type="EMBL" id="CAJVQC010089616">
    <property type="protein sequence ID" value="CAG8824874.1"/>
    <property type="molecule type" value="Genomic_DNA"/>
</dbReference>
<feature type="non-terminal residue" evidence="1">
    <location>
        <position position="66"/>
    </location>
</feature>
<proteinExistence type="predicted"/>
<keyword evidence="2" id="KW-1185">Reference proteome</keyword>
<sequence length="66" mass="8010">TCKQTAHLFKDCPDNQCYDCNEFGHIKINCPLAQLKLDNLTYKYGCDKDQIEERRMIYYSRRRTYH</sequence>
<dbReference type="Proteomes" id="UP000789920">
    <property type="component" value="Unassembled WGS sequence"/>
</dbReference>
<name>A0ACA9S6L4_9GLOM</name>
<gene>
    <name evidence="1" type="ORF">RPERSI_LOCUS26352</name>
</gene>
<comment type="caution">
    <text evidence="1">The sequence shown here is derived from an EMBL/GenBank/DDBJ whole genome shotgun (WGS) entry which is preliminary data.</text>
</comment>
<evidence type="ECO:0000313" key="2">
    <source>
        <dbReference type="Proteomes" id="UP000789920"/>
    </source>
</evidence>
<accession>A0ACA9S6L4</accession>
<reference evidence="1" key="1">
    <citation type="submission" date="2021-06" db="EMBL/GenBank/DDBJ databases">
        <authorList>
            <person name="Kallberg Y."/>
            <person name="Tangrot J."/>
            <person name="Rosling A."/>
        </authorList>
    </citation>
    <scope>NUCLEOTIDE SEQUENCE</scope>
    <source>
        <strain evidence="1">MA461A</strain>
    </source>
</reference>
<organism evidence="1 2">
    <name type="scientific">Racocetra persica</name>
    <dbReference type="NCBI Taxonomy" id="160502"/>
    <lineage>
        <taxon>Eukaryota</taxon>
        <taxon>Fungi</taxon>
        <taxon>Fungi incertae sedis</taxon>
        <taxon>Mucoromycota</taxon>
        <taxon>Glomeromycotina</taxon>
        <taxon>Glomeromycetes</taxon>
        <taxon>Diversisporales</taxon>
        <taxon>Gigasporaceae</taxon>
        <taxon>Racocetra</taxon>
    </lineage>
</organism>